<evidence type="ECO:0000256" key="1">
    <source>
        <dbReference type="SAM" id="MobiDB-lite"/>
    </source>
</evidence>
<dbReference type="Proteomes" id="UP000470951">
    <property type="component" value="Unassembled WGS sequence"/>
</dbReference>
<gene>
    <name evidence="3" type="ORF">G3I58_21285</name>
</gene>
<reference evidence="3 4" key="1">
    <citation type="submission" date="2020-01" db="EMBL/GenBank/DDBJ databases">
        <title>Insect and environment-associated Actinomycetes.</title>
        <authorList>
            <person name="Currrie C."/>
            <person name="Chevrette M."/>
            <person name="Carlson C."/>
            <person name="Stubbendieck R."/>
            <person name="Wendt-Pienkowski E."/>
        </authorList>
    </citation>
    <scope>NUCLEOTIDE SEQUENCE [LARGE SCALE GENOMIC DNA]</scope>
    <source>
        <strain evidence="3 4">SID7903</strain>
    </source>
</reference>
<dbReference type="AlphaFoldDB" id="A0A7K3RE88"/>
<dbReference type="NCBIfam" id="TIGR04222">
    <property type="entry name" value="near_uncomplex"/>
    <property type="match status" value="1"/>
</dbReference>
<keyword evidence="2" id="KW-1133">Transmembrane helix</keyword>
<dbReference type="InterPro" id="IPR026467">
    <property type="entry name" value="Ser/Gly_Cys_C_dom"/>
</dbReference>
<evidence type="ECO:0000256" key="2">
    <source>
        <dbReference type="SAM" id="Phobius"/>
    </source>
</evidence>
<feature type="transmembrane region" description="Helical" evidence="2">
    <location>
        <begin position="144"/>
        <end position="165"/>
    </location>
</feature>
<organism evidence="3 4">
    <name type="scientific">Streptomyces anulatus</name>
    <name type="common">Streptomyces chrysomallus</name>
    <dbReference type="NCBI Taxonomy" id="1892"/>
    <lineage>
        <taxon>Bacteria</taxon>
        <taxon>Bacillati</taxon>
        <taxon>Actinomycetota</taxon>
        <taxon>Actinomycetes</taxon>
        <taxon>Kitasatosporales</taxon>
        <taxon>Streptomycetaceae</taxon>
        <taxon>Streptomyces</taxon>
    </lineage>
</organism>
<keyword evidence="2" id="KW-0472">Membrane</keyword>
<proteinExistence type="predicted"/>
<comment type="caution">
    <text evidence="3">The sequence shown here is derived from an EMBL/GenBank/DDBJ whole genome shotgun (WGS) entry which is preliminary data.</text>
</comment>
<feature type="region of interest" description="Disordered" evidence="1">
    <location>
        <begin position="307"/>
        <end position="352"/>
    </location>
</feature>
<sequence>MNTIALSATLAVVVSSVLLVAKAVAERSRRPTPGPGVALHDLYEVAFLNGGPARVVDTALTALHADGRLAVGGPGIVAVQRAQANDPVERAVFQELAAAPNGALHVLREAVMRHPAVQEVGDGLAARGLLVEPHRLRPLRQWGLTQGIACVIAVPLSLLLTFVQFATDDSPDFSVPFIMKMLPAIVIGSFTGMIVANSSAGRLTASGRHAAQSFRAAYAYVVTPDHLVATLGLRALPDPVFQAQLTAAARLTAPRRRSSPRFTGSTSTGVTAVGAATVWCAASVPGGSSCGGSTGGGSGSGCGGGSGCSSGSGCGGGSGSSCGSSGGSSCGSSGGSSCGGGGGGSSCGGGGS</sequence>
<feature type="transmembrane region" description="Helical" evidence="2">
    <location>
        <begin position="177"/>
        <end position="196"/>
    </location>
</feature>
<feature type="transmembrane region" description="Helical" evidence="2">
    <location>
        <begin position="6"/>
        <end position="25"/>
    </location>
</feature>
<keyword evidence="2" id="KW-0812">Transmembrane</keyword>
<accession>A0A7K3RE88</accession>
<dbReference type="EMBL" id="JAAGMS010000238">
    <property type="protein sequence ID" value="NEC00489.1"/>
    <property type="molecule type" value="Genomic_DNA"/>
</dbReference>
<protein>
    <submittedName>
        <fullName evidence="3">TIGR04222 domain-containing membrane protein</fullName>
    </submittedName>
</protein>
<name>A0A7K3RE88_STRAQ</name>
<dbReference type="RefSeq" id="WP_164220159.1">
    <property type="nucleotide sequence ID" value="NZ_JAAGMS010000238.1"/>
</dbReference>
<evidence type="ECO:0000313" key="4">
    <source>
        <dbReference type="Proteomes" id="UP000470951"/>
    </source>
</evidence>
<evidence type="ECO:0000313" key="3">
    <source>
        <dbReference type="EMBL" id="NEC00489.1"/>
    </source>
</evidence>